<dbReference type="InterPro" id="IPR036465">
    <property type="entry name" value="vWFA_dom_sf"/>
</dbReference>
<reference evidence="2 3" key="1">
    <citation type="submission" date="2019-02" db="EMBL/GenBank/DDBJ databases">
        <title>Deep-cultivation of Planctomycetes and their phenomic and genomic characterization uncovers novel biology.</title>
        <authorList>
            <person name="Wiegand S."/>
            <person name="Jogler M."/>
            <person name="Boedeker C."/>
            <person name="Pinto D."/>
            <person name="Vollmers J."/>
            <person name="Rivas-Marin E."/>
            <person name="Kohn T."/>
            <person name="Peeters S.H."/>
            <person name="Heuer A."/>
            <person name="Rast P."/>
            <person name="Oberbeckmann S."/>
            <person name="Bunk B."/>
            <person name="Jeske O."/>
            <person name="Meyerdierks A."/>
            <person name="Storesund J.E."/>
            <person name="Kallscheuer N."/>
            <person name="Luecker S."/>
            <person name="Lage O.M."/>
            <person name="Pohl T."/>
            <person name="Merkel B.J."/>
            <person name="Hornburger P."/>
            <person name="Mueller R.-W."/>
            <person name="Bruemmer F."/>
            <person name="Labrenz M."/>
            <person name="Spormann A.M."/>
            <person name="Op den Camp H."/>
            <person name="Overmann J."/>
            <person name="Amann R."/>
            <person name="Jetten M.S.M."/>
            <person name="Mascher T."/>
            <person name="Medema M.H."/>
            <person name="Devos D.P."/>
            <person name="Kaster A.-K."/>
            <person name="Ovreas L."/>
            <person name="Rohde M."/>
            <person name="Galperin M.Y."/>
            <person name="Jogler C."/>
        </authorList>
    </citation>
    <scope>NUCLEOTIDE SEQUENCE [LARGE SCALE GENOMIC DNA]</scope>
    <source>
        <strain evidence="2 3">Pan189</strain>
    </source>
</reference>
<proteinExistence type="predicted"/>
<dbReference type="OrthoDB" id="9781333at2"/>
<accession>A0A517R2F4</accession>
<dbReference type="RefSeq" id="WP_145364116.1">
    <property type="nucleotide sequence ID" value="NZ_CP036268.1"/>
</dbReference>
<dbReference type="SUPFAM" id="SSF53300">
    <property type="entry name" value="vWA-like"/>
    <property type="match status" value="1"/>
</dbReference>
<dbReference type="Proteomes" id="UP000317318">
    <property type="component" value="Chromosome"/>
</dbReference>
<evidence type="ECO:0008006" key="4">
    <source>
        <dbReference type="Google" id="ProtNLM"/>
    </source>
</evidence>
<protein>
    <recommendedName>
        <fullName evidence="4">Glutamine amidotransferase domain-containing protein</fullName>
    </recommendedName>
</protein>
<evidence type="ECO:0000313" key="2">
    <source>
        <dbReference type="EMBL" id="QDT38059.1"/>
    </source>
</evidence>
<feature type="transmembrane region" description="Helical" evidence="1">
    <location>
        <begin position="42"/>
        <end position="61"/>
    </location>
</feature>
<sequence>MIELGVSPIWSWPVTFGVIVVAVAMTWWTYRRRIGSLSPAAKWSILTCRFLALLLVLLALLRPEFRFRDRSDDVVTVHVLIDESRSMTIADTAGRLPRRERALAVVKEQLPAFRSISEQVEVKFYDFAAQLTLLDADDGQWSSDAMGEESAIGRVLSRIAEGGASDRSAAVLVLSDGAERTPNVDPAEDVRGVARRLGLSGVPIYTVGFGSDGATGGGTELAVEEFQIDPVVFEKKIVPVNGVVRIIGGAGREFSVRLLVEDRTGKTLGESGPMNPVAGGGGANPVTTVKPVSNSERIPVELSFIPDRNGEIKVGLEIEAVDGEVRTQNNRRETIVTVKQGGIRVAYFDRLRPEQKFLRLINTSDKIQLDFVPVLPGGTASSIDVKYFEPGLYDAYIIGDVPASAFGSDRTARLIRCLRDGSGLMMLGGYQNFATGGYGRSALAQYLPVRLNDRPIPTGQPVPAERHIGEAVAMVPTSIGDRRYVMQLVSGADNAEAWAELPRLEGANRLVAANPLVEIWAESEKGVPLLMASEVGGSRVLAFAGDTTFLWVLGGLGEKHQRFWRQVILWLARKEAETDQPVFVRLDRRNVLPDGTIELEYGVQDETAETLADADIKATILIPDGQSAAVSADSVNVDGVRRSTFDGTGQPGDYWAKVSASRGGRFLGLDAFARFIVDQRDLELDEPAANLTLLREISDLSGGAFLAPEELGQLLARWNRSPPGEELLERTRRQTLWDHPLVLAAFIALMTAEWIVRKRSGLA</sequence>
<dbReference type="Gene3D" id="3.40.50.410">
    <property type="entry name" value="von Willebrand factor, type A domain"/>
    <property type="match status" value="1"/>
</dbReference>
<dbReference type="EMBL" id="CP036268">
    <property type="protein sequence ID" value="QDT38059.1"/>
    <property type="molecule type" value="Genomic_DNA"/>
</dbReference>
<dbReference type="SUPFAM" id="SSF52317">
    <property type="entry name" value="Class I glutamine amidotransferase-like"/>
    <property type="match status" value="1"/>
</dbReference>
<evidence type="ECO:0000256" key="1">
    <source>
        <dbReference type="SAM" id="Phobius"/>
    </source>
</evidence>
<keyword evidence="3" id="KW-1185">Reference proteome</keyword>
<dbReference type="AlphaFoldDB" id="A0A517R2F4"/>
<dbReference type="PANTHER" id="PTHR37947">
    <property type="entry name" value="BLL2462 PROTEIN"/>
    <property type="match status" value="1"/>
</dbReference>
<dbReference type="PANTHER" id="PTHR37947:SF1">
    <property type="entry name" value="BLL2462 PROTEIN"/>
    <property type="match status" value="1"/>
</dbReference>
<keyword evidence="1" id="KW-1133">Transmembrane helix</keyword>
<name>A0A517R2F4_9PLAN</name>
<gene>
    <name evidence="2" type="ORF">Pan189_24440</name>
</gene>
<evidence type="ECO:0000313" key="3">
    <source>
        <dbReference type="Proteomes" id="UP000317318"/>
    </source>
</evidence>
<keyword evidence="1" id="KW-0812">Transmembrane</keyword>
<organism evidence="2 3">
    <name type="scientific">Stratiformator vulcanicus</name>
    <dbReference type="NCBI Taxonomy" id="2527980"/>
    <lineage>
        <taxon>Bacteria</taxon>
        <taxon>Pseudomonadati</taxon>
        <taxon>Planctomycetota</taxon>
        <taxon>Planctomycetia</taxon>
        <taxon>Planctomycetales</taxon>
        <taxon>Planctomycetaceae</taxon>
        <taxon>Stratiformator</taxon>
    </lineage>
</organism>
<dbReference type="KEGG" id="svp:Pan189_24440"/>
<dbReference type="InterPro" id="IPR029062">
    <property type="entry name" value="Class_I_gatase-like"/>
</dbReference>
<keyword evidence="1" id="KW-0472">Membrane</keyword>
<feature type="transmembrane region" description="Helical" evidence="1">
    <location>
        <begin position="12"/>
        <end position="30"/>
    </location>
</feature>
<dbReference type="Gene3D" id="3.40.50.880">
    <property type="match status" value="1"/>
</dbReference>
<dbReference type="CDD" id="cd00198">
    <property type="entry name" value="vWFA"/>
    <property type="match status" value="1"/>
</dbReference>